<evidence type="ECO:0000256" key="2">
    <source>
        <dbReference type="ARBA" id="ARBA00022801"/>
    </source>
</evidence>
<sequence>MRFYKALLPFKAISFDLDDTLYNNGPVIEQAELAMQQKLLQLAPQLGLISPEFWWQKRKEQAQLNPEVRHDVSRWRLLSLEQGLMELGIGRCEAGETAELAFSAFYTARSNLTVPDSSHQLLKALAARYPLVAITNGNADLTLLGIRQYFQQAYHAGPSGKMKPYPDMFHKACQQLAIKPHELLHIGDNSKADVRGALNAGCQAVWLKHEAHFQTAVLPHLQIDSLEQLQALL</sequence>
<comment type="caution">
    <text evidence="4">The sequence shown here is derived from an EMBL/GenBank/DDBJ whole genome shotgun (WGS) entry which is preliminary data.</text>
</comment>
<dbReference type="NCBIfam" id="TIGR01549">
    <property type="entry name" value="HAD-SF-IA-v1"/>
    <property type="match status" value="1"/>
</dbReference>
<dbReference type="InterPro" id="IPR023214">
    <property type="entry name" value="HAD_sf"/>
</dbReference>
<dbReference type="Pfam" id="PF00702">
    <property type="entry name" value="Hydrolase"/>
    <property type="match status" value="1"/>
</dbReference>
<gene>
    <name evidence="4" type="ORF">EIK76_17475</name>
</gene>
<dbReference type="Gene3D" id="1.20.120.1600">
    <property type="match status" value="1"/>
</dbReference>
<proteinExistence type="predicted"/>
<dbReference type="GO" id="GO:0016787">
    <property type="term" value="F:hydrolase activity"/>
    <property type="evidence" value="ECO:0007669"/>
    <property type="project" value="UniProtKB-KW"/>
</dbReference>
<dbReference type="SUPFAM" id="SSF56784">
    <property type="entry name" value="HAD-like"/>
    <property type="match status" value="1"/>
</dbReference>
<accession>A0A3P3QAW2</accession>
<reference evidence="4 5" key="1">
    <citation type="submission" date="2018-11" db="EMBL/GenBank/DDBJ databases">
        <title>Draft genome analysis of Rheinheimera mesophila isolated from an industrial waste site.</title>
        <authorList>
            <person name="Yu Q."/>
            <person name="Qi Y."/>
            <person name="Zhang H."/>
            <person name="Lu Y."/>
            <person name="Pu J."/>
        </authorList>
    </citation>
    <scope>NUCLEOTIDE SEQUENCE [LARGE SCALE GENOMIC DNA]</scope>
    <source>
        <strain evidence="4 5">IITR13</strain>
    </source>
</reference>
<evidence type="ECO:0000256" key="1">
    <source>
        <dbReference type="ARBA" id="ARBA00001946"/>
    </source>
</evidence>
<dbReference type="Proteomes" id="UP000276260">
    <property type="component" value="Unassembled WGS sequence"/>
</dbReference>
<dbReference type="EMBL" id="RRCF01000012">
    <property type="protein sequence ID" value="RRJ18235.1"/>
    <property type="molecule type" value="Genomic_DNA"/>
</dbReference>
<comment type="cofactor">
    <cofactor evidence="1">
        <name>Mg(2+)</name>
        <dbReference type="ChEBI" id="CHEBI:18420"/>
    </cofactor>
</comment>
<name>A0A3P3QAW2_9GAMM</name>
<dbReference type="OrthoDB" id="367448at2"/>
<keyword evidence="5" id="KW-1185">Reference proteome</keyword>
<dbReference type="SFLD" id="SFLDS00003">
    <property type="entry name" value="Haloacid_Dehalogenase"/>
    <property type="match status" value="1"/>
</dbReference>
<organism evidence="4 5">
    <name type="scientific">Rheinheimera mesophila</name>
    <dbReference type="NCBI Taxonomy" id="1547515"/>
    <lineage>
        <taxon>Bacteria</taxon>
        <taxon>Pseudomonadati</taxon>
        <taxon>Pseudomonadota</taxon>
        <taxon>Gammaproteobacteria</taxon>
        <taxon>Chromatiales</taxon>
        <taxon>Chromatiaceae</taxon>
        <taxon>Rheinheimera</taxon>
    </lineage>
</organism>
<dbReference type="Gene3D" id="3.40.50.1000">
    <property type="entry name" value="HAD superfamily/HAD-like"/>
    <property type="match status" value="1"/>
</dbReference>
<keyword evidence="2 4" id="KW-0378">Hydrolase</keyword>
<dbReference type="InterPro" id="IPR006439">
    <property type="entry name" value="HAD-SF_hydro_IA"/>
</dbReference>
<dbReference type="InterPro" id="IPR051400">
    <property type="entry name" value="HAD-like_hydrolase"/>
</dbReference>
<evidence type="ECO:0000313" key="5">
    <source>
        <dbReference type="Proteomes" id="UP000276260"/>
    </source>
</evidence>
<evidence type="ECO:0000313" key="4">
    <source>
        <dbReference type="EMBL" id="RRJ18235.1"/>
    </source>
</evidence>
<dbReference type="NCBIfam" id="TIGR01509">
    <property type="entry name" value="HAD-SF-IA-v3"/>
    <property type="match status" value="1"/>
</dbReference>
<dbReference type="GO" id="GO:0009231">
    <property type="term" value="P:riboflavin biosynthetic process"/>
    <property type="evidence" value="ECO:0007669"/>
    <property type="project" value="TreeGrafter"/>
</dbReference>
<dbReference type="RefSeq" id="WP_046520278.1">
    <property type="nucleotide sequence ID" value="NZ_LAVS01000030.1"/>
</dbReference>
<dbReference type="SFLD" id="SFLDG01129">
    <property type="entry name" value="C1.5:_HAD__Beta-PGM__Phosphata"/>
    <property type="match status" value="1"/>
</dbReference>
<dbReference type="AlphaFoldDB" id="A0A3P3QAW2"/>
<keyword evidence="3" id="KW-0460">Magnesium</keyword>
<dbReference type="PANTHER" id="PTHR46470:SF4">
    <property type="entry name" value="5-AMINO-6-(5-PHOSPHO-D-RIBITYLAMINO)URACIL PHOSPHATASE YIGB"/>
    <property type="match status" value="1"/>
</dbReference>
<dbReference type="InterPro" id="IPR036412">
    <property type="entry name" value="HAD-like_sf"/>
</dbReference>
<evidence type="ECO:0000256" key="3">
    <source>
        <dbReference type="ARBA" id="ARBA00022842"/>
    </source>
</evidence>
<dbReference type="PANTHER" id="PTHR46470">
    <property type="entry name" value="N-ACYLNEURAMINATE-9-PHOSPHATASE"/>
    <property type="match status" value="1"/>
</dbReference>
<protein>
    <submittedName>
        <fullName evidence="4">HAD family hydrolase</fullName>
    </submittedName>
</protein>